<dbReference type="InterPro" id="IPR051824">
    <property type="entry name" value="LRR_Rcpt-Like_S/T_Kinase"/>
</dbReference>
<dbReference type="AlphaFoldDB" id="A0A9D4ZKN6"/>
<organism evidence="6 7">
    <name type="scientific">Adiantum capillus-veneris</name>
    <name type="common">Maidenhair fern</name>
    <dbReference type="NCBI Taxonomy" id="13818"/>
    <lineage>
        <taxon>Eukaryota</taxon>
        <taxon>Viridiplantae</taxon>
        <taxon>Streptophyta</taxon>
        <taxon>Embryophyta</taxon>
        <taxon>Tracheophyta</taxon>
        <taxon>Polypodiopsida</taxon>
        <taxon>Polypodiidae</taxon>
        <taxon>Polypodiales</taxon>
        <taxon>Pteridineae</taxon>
        <taxon>Pteridaceae</taxon>
        <taxon>Vittarioideae</taxon>
        <taxon>Adiantum</taxon>
    </lineage>
</organism>
<dbReference type="InterPro" id="IPR055414">
    <property type="entry name" value="LRR_R13L4/SHOC2-like"/>
</dbReference>
<evidence type="ECO:0000256" key="3">
    <source>
        <dbReference type="ARBA" id="ARBA00022737"/>
    </source>
</evidence>
<dbReference type="Pfam" id="PF23598">
    <property type="entry name" value="LRR_14"/>
    <property type="match status" value="1"/>
</dbReference>
<proteinExistence type="predicted"/>
<keyword evidence="4" id="KW-0325">Glycoprotein</keyword>
<name>A0A9D4ZKN6_ADICA</name>
<protein>
    <recommendedName>
        <fullName evidence="5">Disease resistance R13L4/SHOC-2-like LRR domain-containing protein</fullName>
    </recommendedName>
</protein>
<comment type="caution">
    <text evidence="6">The sequence shown here is derived from an EMBL/GenBank/DDBJ whole genome shotgun (WGS) entry which is preliminary data.</text>
</comment>
<evidence type="ECO:0000256" key="4">
    <source>
        <dbReference type="ARBA" id="ARBA00023180"/>
    </source>
</evidence>
<evidence type="ECO:0000259" key="5">
    <source>
        <dbReference type="Pfam" id="PF23598"/>
    </source>
</evidence>
<dbReference type="EMBL" id="JABFUD020000008">
    <property type="protein sequence ID" value="KAI5076646.1"/>
    <property type="molecule type" value="Genomic_DNA"/>
</dbReference>
<evidence type="ECO:0000256" key="1">
    <source>
        <dbReference type="ARBA" id="ARBA00022614"/>
    </source>
</evidence>
<gene>
    <name evidence="6" type="ORF">GOP47_0008711</name>
</gene>
<dbReference type="OrthoDB" id="676979at2759"/>
<reference evidence="6" key="1">
    <citation type="submission" date="2021-01" db="EMBL/GenBank/DDBJ databases">
        <title>Adiantum capillus-veneris genome.</title>
        <authorList>
            <person name="Fang Y."/>
            <person name="Liao Q."/>
        </authorList>
    </citation>
    <scope>NUCLEOTIDE SEQUENCE</scope>
    <source>
        <strain evidence="6">H3</strain>
        <tissue evidence="6">Leaf</tissue>
    </source>
</reference>
<evidence type="ECO:0000313" key="7">
    <source>
        <dbReference type="Proteomes" id="UP000886520"/>
    </source>
</evidence>
<evidence type="ECO:0000313" key="6">
    <source>
        <dbReference type="EMBL" id="KAI5076646.1"/>
    </source>
</evidence>
<dbReference type="PANTHER" id="PTHR48006:SF92">
    <property type="entry name" value="LRR RECEPTOR-LIKE SERINE_THREONINE-PROTEIN KINASE GSO1"/>
    <property type="match status" value="1"/>
</dbReference>
<dbReference type="SUPFAM" id="SSF52058">
    <property type="entry name" value="L domain-like"/>
    <property type="match status" value="1"/>
</dbReference>
<dbReference type="Proteomes" id="UP000886520">
    <property type="component" value="Chromosome 8"/>
</dbReference>
<keyword evidence="3" id="KW-0677">Repeat</keyword>
<dbReference type="Gene3D" id="3.80.10.10">
    <property type="entry name" value="Ribonuclease Inhibitor"/>
    <property type="match status" value="2"/>
</dbReference>
<dbReference type="InterPro" id="IPR032675">
    <property type="entry name" value="LRR_dom_sf"/>
</dbReference>
<feature type="domain" description="Disease resistance R13L4/SHOC-2-like LRR" evidence="5">
    <location>
        <begin position="120"/>
        <end position="245"/>
    </location>
</feature>
<sequence>MVFELGGDSRPTRDRDSGFSTVERFSYIRYCRPIQRERALKEWAAVPGLLATAAATTNPGEVESLQFITSKMRLPKWNLSVDPCEKDMGPSFIRCSCSNSSCHVSELIMDKLNLFGAIPPEIANFTHLQKLSMERNLLSGPFLVELGRLGLLTFLNIGINQLSGSLPPELGNLTKLEMLFMGNNRFSGAIPAEIGHLTLLSELHVDRSGFSGEIPKELGQLTKLQTLWMFGNNFHGQIPDVFENMSNFGQL</sequence>
<keyword evidence="1" id="KW-0433">Leucine-rich repeat</keyword>
<keyword evidence="7" id="KW-1185">Reference proteome</keyword>
<accession>A0A9D4ZKN6</accession>
<dbReference type="FunFam" id="3.80.10.10:FF:000041">
    <property type="entry name" value="LRR receptor-like serine/threonine-protein kinase ERECTA"/>
    <property type="match status" value="1"/>
</dbReference>
<keyword evidence="2" id="KW-0732">Signal</keyword>
<evidence type="ECO:0000256" key="2">
    <source>
        <dbReference type="ARBA" id="ARBA00022729"/>
    </source>
</evidence>
<dbReference type="PANTHER" id="PTHR48006">
    <property type="entry name" value="LEUCINE-RICH REPEAT-CONTAINING PROTEIN DDB_G0281931-RELATED"/>
    <property type="match status" value="1"/>
</dbReference>